<evidence type="ECO:0000313" key="10">
    <source>
        <dbReference type="Proteomes" id="UP000625711"/>
    </source>
</evidence>
<feature type="domain" description="CMP/dCMP-type deaminase" evidence="8">
    <location>
        <begin position="16"/>
        <end position="128"/>
    </location>
</feature>
<evidence type="ECO:0000256" key="1">
    <source>
        <dbReference type="ARBA" id="ARBA00006576"/>
    </source>
</evidence>
<dbReference type="EMBL" id="JAACXV010003614">
    <property type="protein sequence ID" value="KAF7277192.1"/>
    <property type="molecule type" value="Genomic_DNA"/>
</dbReference>
<keyword evidence="10" id="KW-1185">Reference proteome</keyword>
<dbReference type="EC" id="3.5.4.12" evidence="6"/>
<keyword evidence="3" id="KW-0545">Nucleotide biosynthesis</keyword>
<dbReference type="GO" id="GO:0004132">
    <property type="term" value="F:dCMP deaminase activity"/>
    <property type="evidence" value="ECO:0007669"/>
    <property type="project" value="TreeGrafter"/>
</dbReference>
<evidence type="ECO:0000313" key="9">
    <source>
        <dbReference type="EMBL" id="KAF7277192.1"/>
    </source>
</evidence>
<dbReference type="OrthoDB" id="6710946at2759"/>
<dbReference type="PROSITE" id="PS00903">
    <property type="entry name" value="CYT_DCMP_DEAMINASES_1"/>
    <property type="match status" value="1"/>
</dbReference>
<dbReference type="GO" id="GO:0008270">
    <property type="term" value="F:zinc ion binding"/>
    <property type="evidence" value="ECO:0007669"/>
    <property type="project" value="InterPro"/>
</dbReference>
<comment type="similarity">
    <text evidence="1">Belongs to the cytidine and deoxycytidylate deaminase family.</text>
</comment>
<comment type="caution">
    <text evidence="9">The sequence shown here is derived from an EMBL/GenBank/DDBJ whole genome shotgun (WGS) entry which is preliminary data.</text>
</comment>
<dbReference type="InterPro" id="IPR015517">
    <property type="entry name" value="dCMP_deaminase-rel"/>
</dbReference>
<evidence type="ECO:0000259" key="8">
    <source>
        <dbReference type="PROSITE" id="PS51747"/>
    </source>
</evidence>
<reference evidence="9" key="1">
    <citation type="submission" date="2020-08" db="EMBL/GenBank/DDBJ databases">
        <title>Genome sequencing and assembly of the red palm weevil Rhynchophorus ferrugineus.</title>
        <authorList>
            <person name="Dias G.B."/>
            <person name="Bergman C.M."/>
            <person name="Manee M."/>
        </authorList>
    </citation>
    <scope>NUCLEOTIDE SEQUENCE</scope>
    <source>
        <strain evidence="9">AA-2017</strain>
        <tissue evidence="9">Whole larva</tissue>
    </source>
</reference>
<evidence type="ECO:0000256" key="5">
    <source>
        <dbReference type="ARBA" id="ARBA00022833"/>
    </source>
</evidence>
<dbReference type="PANTHER" id="PTHR11086">
    <property type="entry name" value="DEOXYCYTIDYLATE DEAMINASE-RELATED"/>
    <property type="match status" value="1"/>
</dbReference>
<dbReference type="PANTHER" id="PTHR11086:SF18">
    <property type="entry name" value="DEOXYCYTIDYLATE DEAMINASE"/>
    <property type="match status" value="1"/>
</dbReference>
<dbReference type="Pfam" id="PF00383">
    <property type="entry name" value="dCMP_cyt_deam_1"/>
    <property type="match status" value="1"/>
</dbReference>
<proteinExistence type="inferred from homology"/>
<sequence length="146" mass="16282">MDSQGCSNHRRLCYLEGTNYFMGLACLTALRTFDRNNQVGVCVIDAGQKIVSLGYQNDSHAEINALNSLNSQSVSELYTMFVTKFPCSQCAYVIGTFGIKKLVYPHDKRKKIRTTNAFRILQEFGIDVEPYISNAGEIVLSLGPNN</sequence>
<dbReference type="InterPro" id="IPR016192">
    <property type="entry name" value="APOBEC/CMP_deaminase_Zn-bd"/>
</dbReference>
<keyword evidence="2" id="KW-0479">Metal-binding</keyword>
<dbReference type="Gene3D" id="3.40.140.10">
    <property type="entry name" value="Cytidine Deaminase, domain 2"/>
    <property type="match status" value="1"/>
</dbReference>
<keyword evidence="5" id="KW-0862">Zinc</keyword>
<protein>
    <recommendedName>
        <fullName evidence="7">dCMP deaminase</fullName>
        <ecNumber evidence="6">3.5.4.12</ecNumber>
    </recommendedName>
    <alternativeName>
        <fullName evidence="7">dCMP deaminase</fullName>
    </alternativeName>
</protein>
<evidence type="ECO:0000256" key="3">
    <source>
        <dbReference type="ARBA" id="ARBA00022727"/>
    </source>
</evidence>
<dbReference type="Proteomes" id="UP000625711">
    <property type="component" value="Unassembled WGS sequence"/>
</dbReference>
<evidence type="ECO:0000256" key="6">
    <source>
        <dbReference type="ARBA" id="ARBA00038938"/>
    </source>
</evidence>
<dbReference type="PROSITE" id="PS51747">
    <property type="entry name" value="CYT_DCMP_DEAMINASES_2"/>
    <property type="match status" value="1"/>
</dbReference>
<dbReference type="AlphaFoldDB" id="A0A834IDN9"/>
<keyword evidence="4" id="KW-0378">Hydrolase</keyword>
<accession>A0A834IDN9</accession>
<evidence type="ECO:0000256" key="2">
    <source>
        <dbReference type="ARBA" id="ARBA00022723"/>
    </source>
</evidence>
<evidence type="ECO:0000256" key="7">
    <source>
        <dbReference type="ARBA" id="ARBA00041763"/>
    </source>
</evidence>
<dbReference type="SUPFAM" id="SSF53927">
    <property type="entry name" value="Cytidine deaminase-like"/>
    <property type="match status" value="1"/>
</dbReference>
<name>A0A834IDN9_RHYFE</name>
<organism evidence="9 10">
    <name type="scientific">Rhynchophorus ferrugineus</name>
    <name type="common">Red palm weevil</name>
    <name type="synonym">Curculio ferrugineus</name>
    <dbReference type="NCBI Taxonomy" id="354439"/>
    <lineage>
        <taxon>Eukaryota</taxon>
        <taxon>Metazoa</taxon>
        <taxon>Ecdysozoa</taxon>
        <taxon>Arthropoda</taxon>
        <taxon>Hexapoda</taxon>
        <taxon>Insecta</taxon>
        <taxon>Pterygota</taxon>
        <taxon>Neoptera</taxon>
        <taxon>Endopterygota</taxon>
        <taxon>Coleoptera</taxon>
        <taxon>Polyphaga</taxon>
        <taxon>Cucujiformia</taxon>
        <taxon>Curculionidae</taxon>
        <taxon>Dryophthorinae</taxon>
        <taxon>Rhynchophorus</taxon>
    </lineage>
</organism>
<dbReference type="GO" id="GO:0005737">
    <property type="term" value="C:cytoplasm"/>
    <property type="evidence" value="ECO:0007669"/>
    <property type="project" value="TreeGrafter"/>
</dbReference>
<dbReference type="InterPro" id="IPR016193">
    <property type="entry name" value="Cytidine_deaminase-like"/>
</dbReference>
<evidence type="ECO:0000256" key="4">
    <source>
        <dbReference type="ARBA" id="ARBA00022801"/>
    </source>
</evidence>
<dbReference type="InterPro" id="IPR002125">
    <property type="entry name" value="CMP_dCMP_dom"/>
</dbReference>
<gene>
    <name evidence="9" type="ORF">GWI33_009324</name>
</gene>